<evidence type="ECO:0000259" key="1">
    <source>
        <dbReference type="Pfam" id="PF03732"/>
    </source>
</evidence>
<proteinExistence type="predicted"/>
<organism evidence="2 3">
    <name type="scientific">Trifolium medium</name>
    <dbReference type="NCBI Taxonomy" id="97028"/>
    <lineage>
        <taxon>Eukaryota</taxon>
        <taxon>Viridiplantae</taxon>
        <taxon>Streptophyta</taxon>
        <taxon>Embryophyta</taxon>
        <taxon>Tracheophyta</taxon>
        <taxon>Spermatophyta</taxon>
        <taxon>Magnoliopsida</taxon>
        <taxon>eudicotyledons</taxon>
        <taxon>Gunneridae</taxon>
        <taxon>Pentapetalae</taxon>
        <taxon>rosids</taxon>
        <taxon>fabids</taxon>
        <taxon>Fabales</taxon>
        <taxon>Fabaceae</taxon>
        <taxon>Papilionoideae</taxon>
        <taxon>50 kb inversion clade</taxon>
        <taxon>NPAAA clade</taxon>
        <taxon>Hologalegina</taxon>
        <taxon>IRL clade</taxon>
        <taxon>Trifolieae</taxon>
        <taxon>Trifolium</taxon>
    </lineage>
</organism>
<protein>
    <recommendedName>
        <fullName evidence="1">Retrotransposon gag domain-containing protein</fullName>
    </recommendedName>
</protein>
<dbReference type="EMBL" id="LXQA011232807">
    <property type="protein sequence ID" value="MCI90017.1"/>
    <property type="molecule type" value="Genomic_DNA"/>
</dbReference>
<dbReference type="Proteomes" id="UP000265520">
    <property type="component" value="Unassembled WGS sequence"/>
</dbReference>
<dbReference type="InterPro" id="IPR005162">
    <property type="entry name" value="Retrotrans_gag_dom"/>
</dbReference>
<keyword evidence="3" id="KW-1185">Reference proteome</keyword>
<evidence type="ECO:0000313" key="2">
    <source>
        <dbReference type="EMBL" id="MCI90017.1"/>
    </source>
</evidence>
<dbReference type="Pfam" id="PF03732">
    <property type="entry name" value="Retrotrans_gag"/>
    <property type="match status" value="1"/>
</dbReference>
<feature type="non-terminal residue" evidence="2">
    <location>
        <position position="1"/>
    </location>
</feature>
<comment type="caution">
    <text evidence="2">The sequence shown here is derived from an EMBL/GenBank/DDBJ whole genome shotgun (WGS) entry which is preliminary data.</text>
</comment>
<evidence type="ECO:0000313" key="3">
    <source>
        <dbReference type="Proteomes" id="UP000265520"/>
    </source>
</evidence>
<accession>A0A392VQ56</accession>
<sequence length="70" mass="8059">GYVLHDEADHWWGNAKQRLGAGGAFITWAGFKREFLTKYFPADERNLKVIEFMELKQGGMTVSEYAAKFE</sequence>
<dbReference type="AlphaFoldDB" id="A0A392VQ56"/>
<reference evidence="2 3" key="1">
    <citation type="journal article" date="2018" name="Front. Plant Sci.">
        <title>Red Clover (Trifolium pratense) and Zigzag Clover (T. medium) - A Picture of Genomic Similarities and Differences.</title>
        <authorList>
            <person name="Dluhosova J."/>
            <person name="Istvanek J."/>
            <person name="Nedelnik J."/>
            <person name="Repkova J."/>
        </authorList>
    </citation>
    <scope>NUCLEOTIDE SEQUENCE [LARGE SCALE GENOMIC DNA]</scope>
    <source>
        <strain evidence="3">cv. 10/8</strain>
        <tissue evidence="2">Leaf</tissue>
    </source>
</reference>
<feature type="domain" description="Retrotransposon gag" evidence="1">
    <location>
        <begin position="4"/>
        <end position="70"/>
    </location>
</feature>
<feature type="non-terminal residue" evidence="2">
    <location>
        <position position="70"/>
    </location>
</feature>
<name>A0A392VQ56_9FABA</name>